<keyword evidence="3" id="KW-0695">RNA-directed DNA polymerase</keyword>
<keyword evidence="1" id="KW-1133">Transmembrane helix</keyword>
<keyword evidence="3" id="KW-0808">Transferase</keyword>
<dbReference type="InterPro" id="IPR026960">
    <property type="entry name" value="RVT-Znf"/>
</dbReference>
<dbReference type="GO" id="GO:0003964">
    <property type="term" value="F:RNA-directed DNA polymerase activity"/>
    <property type="evidence" value="ECO:0007669"/>
    <property type="project" value="UniProtKB-KW"/>
</dbReference>
<evidence type="ECO:0000313" key="3">
    <source>
        <dbReference type="EMBL" id="GEU78785.1"/>
    </source>
</evidence>
<sequence>MERAIYTNTMSGHITITYVDPVSLVRETFAVDTYFVAIVIYVVDTLFVAVVVEVQMVGCGIVVIAFRKQKFGLENESVASDRVGSWSLATRWNTLIPKKVNILFWRVALDRIPTRSNLLMRGINLPDNMYAICGNEIEERDHVFSRSEVAVCTWGAVFRWLQLSTVSMGTINDIIQWVDSCGMPEKKKKVIEAVCLTTISVLWKFINAFIFKSQELRKECIVDSIKELAFLWICNRQKNAFMTG</sequence>
<accession>A0A6L2N285</accession>
<organism evidence="3">
    <name type="scientific">Tanacetum cinerariifolium</name>
    <name type="common">Dalmatian daisy</name>
    <name type="synonym">Chrysanthemum cinerariifolium</name>
    <dbReference type="NCBI Taxonomy" id="118510"/>
    <lineage>
        <taxon>Eukaryota</taxon>
        <taxon>Viridiplantae</taxon>
        <taxon>Streptophyta</taxon>
        <taxon>Embryophyta</taxon>
        <taxon>Tracheophyta</taxon>
        <taxon>Spermatophyta</taxon>
        <taxon>Magnoliopsida</taxon>
        <taxon>eudicotyledons</taxon>
        <taxon>Gunneridae</taxon>
        <taxon>Pentapetalae</taxon>
        <taxon>asterids</taxon>
        <taxon>campanulids</taxon>
        <taxon>Asterales</taxon>
        <taxon>Asteraceae</taxon>
        <taxon>Asteroideae</taxon>
        <taxon>Anthemideae</taxon>
        <taxon>Anthemidinae</taxon>
        <taxon>Tanacetum</taxon>
    </lineage>
</organism>
<name>A0A6L2N285_TANCI</name>
<reference evidence="3" key="1">
    <citation type="journal article" date="2019" name="Sci. Rep.">
        <title>Draft genome of Tanacetum cinerariifolium, the natural source of mosquito coil.</title>
        <authorList>
            <person name="Yamashiro T."/>
            <person name="Shiraishi A."/>
            <person name="Satake H."/>
            <person name="Nakayama K."/>
        </authorList>
    </citation>
    <scope>NUCLEOTIDE SEQUENCE</scope>
</reference>
<dbReference type="AlphaFoldDB" id="A0A6L2N285"/>
<keyword evidence="1" id="KW-0812">Transmembrane</keyword>
<keyword evidence="3" id="KW-0548">Nucleotidyltransferase</keyword>
<comment type="caution">
    <text evidence="3">The sequence shown here is derived from an EMBL/GenBank/DDBJ whole genome shotgun (WGS) entry which is preliminary data.</text>
</comment>
<evidence type="ECO:0000259" key="2">
    <source>
        <dbReference type="Pfam" id="PF13966"/>
    </source>
</evidence>
<evidence type="ECO:0000256" key="1">
    <source>
        <dbReference type="SAM" id="Phobius"/>
    </source>
</evidence>
<dbReference type="Pfam" id="PF13966">
    <property type="entry name" value="zf-RVT"/>
    <property type="match status" value="1"/>
</dbReference>
<feature type="domain" description="Reverse transcriptase zinc-binding" evidence="2">
    <location>
        <begin position="87"/>
        <end position="154"/>
    </location>
</feature>
<gene>
    <name evidence="3" type="ORF">Tci_050763</name>
</gene>
<keyword evidence="1" id="KW-0472">Membrane</keyword>
<protein>
    <submittedName>
        <fullName evidence="3">RNA-directed DNA polymerase, eukaryota, reverse transcriptase zinc-binding domain protein</fullName>
    </submittedName>
</protein>
<feature type="transmembrane region" description="Helical" evidence="1">
    <location>
        <begin position="34"/>
        <end position="66"/>
    </location>
</feature>
<proteinExistence type="predicted"/>
<dbReference type="EMBL" id="BKCJ010007742">
    <property type="protein sequence ID" value="GEU78785.1"/>
    <property type="molecule type" value="Genomic_DNA"/>
</dbReference>